<dbReference type="SMART" id="SM01359">
    <property type="entry name" value="A2M_N_2"/>
    <property type="match status" value="1"/>
</dbReference>
<reference evidence="7 8" key="2">
    <citation type="journal article" date="2017" name="Genome Biol. Evol.">
        <title>Trajectories and Drivers of Genome Evolution in Surface-Associated Marine Phaeobacter.</title>
        <authorList>
            <person name="Freese H.M."/>
            <person name="Sikorski J."/>
            <person name="Bunk B."/>
            <person name="Scheuner C."/>
            <person name="Meier-Kolthoff J.P."/>
            <person name="Sproer C."/>
            <person name="Gram L."/>
            <person name="Overmann J."/>
        </authorList>
    </citation>
    <scope>NUCLEOTIDE SEQUENCE [LARGE SCALE GENOMIC DNA]</scope>
    <source>
        <strain evidence="7 8">P88</strain>
    </source>
</reference>
<dbReference type="GO" id="GO:0005576">
    <property type="term" value="C:extracellular region"/>
    <property type="evidence" value="ECO:0007669"/>
    <property type="project" value="InterPro"/>
</dbReference>
<evidence type="ECO:0000313" key="7">
    <source>
        <dbReference type="EMBL" id="AUQ97498.1"/>
    </source>
</evidence>
<keyword evidence="2" id="KW-0732">Signal</keyword>
<evidence type="ECO:0000259" key="6">
    <source>
        <dbReference type="SMART" id="SM01360"/>
    </source>
</evidence>
<sequence length="1822" mass="194089">MVRVLISLIVLSCGWVIQPLVVFADSIFPENRYVIQRDTDHFGADLGPLFETDMRSCARACSAQPDCAGFAFNSRSNACFPKSAMDQPSPYEGAFSALKLTSSRAQRQAADARAAALQGVQEDDLAQAAKQAQNLGLRFPTGGVSVDDLVAAAQSAPPATGLRWTAEAVVLSDRSDLWLDYARRLLRQEVQGSAQRRAHEAALSAALNSYLRGPDDAAEAQALATAAKALEQLGRGRDALGVLRLAAERDNSPKLAARLDDAIAKYGFRITGSRVESDSASPRICVEFSEDLARSGVEYDDFIKLADPRLVAESAGRELCVDGVEHGTRYRLTLRRGLPAVTGETLAKDVTLTHYVRDRGPSVRFSGRSYVLPKGDQVAVPVETVNATTLDLRLRRVSDRNLLRSLQEDYFARPLSQWQEEQFASDIAEEIWSGTAEVSQALNQTVTTRLPLDKALADQPVGIYALSAQLPGADPYDSPAATQWFVLTDLGLSTMLGSDGLHVQVQGLSDAAPLAGVRVELISNANAVLGTAVSDAEGYAHFDAGLTRGQGASAPAVLMAQTGEAGETAADFAFLSLRDAAFDLSDRGVEGRVAPGPIDVFLTTDRGAYRAGELIHATVLARDATAQAITGLPLIAVLNRPDGVEYARLISDRGVAGGHVFALPVGDTAPRGTWRLSILSDPKAPPLASRQILVEDFLPERIDFTQTLTAAAGQELRPGTNSPLRIEARYLFGAPGRDLSIDGEVTLRPADQLAGWDGYRFGRYDDVVAPQSRHFGGARTDAEGNGTLSVALPEIEALGQPVVAEVTTRLSDGSARPVERQLSVALQPDGPVIGIKPLFEDVVAEGAAARFSIVALAPDGSPQDMPVTWTLNRVETRYQWYQLYGNWNWEPTTRRSRVATGAAKVNAATPLVLEQPVDWGRYELVVEHQGVPYVAASSDFYAGWYVPDEGADTPDQLEVSLDRDSYKPGDTARLRVVSRAAGTALVSVISNRLISRQMVEVPAGETVIPLSVAADWGSGAYVSAMVVQPLAGKADQSPTRALGLAHATVTRPEQDLQVMLDLPEVARPRRTELAKVEVRGAAPGEEVWLTLAAVDLGILNLTGFQSPDPSAHYYGQRRLGMELRDLYGRLIETGTGALGRVRSGGDAGAGMRLQSPPPTQDLMAVFSGPVKLDAEGHAEVPITLPPFNGTVRVMAVAWSQSAVGQAAEDMLVRDPVVVSATAPRFLAPGDSSRVQIEVTHADGPAGRLELAARTLGAGLEIGALPQSLVLAPGGSETVILPVAALSVGDPEIELTLTTAEGETLIQTLRLPVRANDPMVATTRRFQLAAGNSFLFSSDVFTGLRPESARAVMSAGPLARFDVPGLLNGLDLYPYGCTEQVTSRALPLLYLSSVAKAAGLGGAPEVTAKIDSAIRQVLARQASNGGFGLWRAESGDFWLDAYASDFLSRARAQGYQVAETGFRQALDNLRNRVNYAPDFDNGGEDIAYALLVLAREGEAAMGDLRYYADVKAGDFATPLSVAQVGAALAAYGDQRRADQMFARAAAMLHRAAPDPTLWRADYGSLRRDQAGVLALASEAGSEAVDRRALSAGLVGDGQLLSTQESAWTLMAAHALIGGDGGSGLLVNGQTVNGPMVEVLEGDQDRDPLALTAASGKDVDITLTTLGVPLVTAPAGGTGYSIERSYYSMEGEALVPDQFTVGDRFVAVLRVVPFEPAGARLMINDPLPAGLEIDNPSLLRSGDVRGLDWLTLSEARHAEFRADRFLAAVDLRRGRDGEAGAPVTLAYVARAVTPGLFHHPAASVEDMYRPAYRARTATGRVQVR</sequence>
<dbReference type="InterPro" id="IPR002890">
    <property type="entry name" value="MG2"/>
</dbReference>
<organism evidence="7 8">
    <name type="scientific">Phaeobacter inhibens</name>
    <dbReference type="NCBI Taxonomy" id="221822"/>
    <lineage>
        <taxon>Bacteria</taxon>
        <taxon>Pseudomonadati</taxon>
        <taxon>Pseudomonadota</taxon>
        <taxon>Alphaproteobacteria</taxon>
        <taxon>Rhodobacterales</taxon>
        <taxon>Roseobacteraceae</taxon>
        <taxon>Phaeobacter</taxon>
    </lineage>
</organism>
<dbReference type="Gene3D" id="3.50.4.10">
    <property type="entry name" value="Hepatocyte Growth Factor"/>
    <property type="match status" value="1"/>
</dbReference>
<evidence type="ECO:0000259" key="5">
    <source>
        <dbReference type="SMART" id="SM01359"/>
    </source>
</evidence>
<dbReference type="SUPFAM" id="SSF48239">
    <property type="entry name" value="Terpenoid cyclases/Protein prenyltransferases"/>
    <property type="match status" value="1"/>
</dbReference>
<dbReference type="Gene3D" id="1.50.10.20">
    <property type="match status" value="1"/>
</dbReference>
<dbReference type="PIRSF" id="PIRSF038980">
    <property type="entry name" value="A2M_bac"/>
    <property type="match status" value="1"/>
</dbReference>
<dbReference type="InterPro" id="IPR049120">
    <property type="entry name" value="A2M_bMG2"/>
</dbReference>
<dbReference type="EMBL" id="CP010725">
    <property type="protein sequence ID" value="AUQ97498.1"/>
    <property type="molecule type" value="Genomic_DNA"/>
</dbReference>
<dbReference type="SMART" id="SM01360">
    <property type="entry name" value="A2M"/>
    <property type="match status" value="1"/>
</dbReference>
<protein>
    <submittedName>
        <fullName evidence="7">Large extracellular alpha-helical protein</fullName>
    </submittedName>
</protein>
<dbReference type="InterPro" id="IPR011625">
    <property type="entry name" value="A2M_N_BRD"/>
</dbReference>
<dbReference type="InterPro" id="IPR041203">
    <property type="entry name" value="Bact_A2M_MG5"/>
</dbReference>
<gene>
    <name evidence="7" type="ORF">PhaeoP88_00086</name>
</gene>
<dbReference type="Proteomes" id="UP000236447">
    <property type="component" value="Chromosome"/>
</dbReference>
<dbReference type="InterPro" id="IPR003609">
    <property type="entry name" value="Pan_app"/>
</dbReference>
<feature type="domain" description="Alpha-2-macroglobulin bait region" evidence="5">
    <location>
        <begin position="957"/>
        <end position="1101"/>
    </location>
</feature>
<dbReference type="GO" id="GO:0004866">
    <property type="term" value="F:endopeptidase inhibitor activity"/>
    <property type="evidence" value="ECO:0007669"/>
    <property type="project" value="InterPro"/>
</dbReference>
<dbReference type="Pfam" id="PF11974">
    <property type="entry name" value="bMG3"/>
    <property type="match status" value="1"/>
</dbReference>
<reference evidence="7 8" key="1">
    <citation type="journal article" date="2017" name="Front. Microbiol.">
        <title>Phaeobacter piscinae sp. nov., a species of the Roseobacter group and potential aquaculture probiont.</title>
        <authorList>
            <person name="Sonnenschein E.C."/>
            <person name="Phippen C.B.W."/>
            <person name="Nielsen K.F."/>
            <person name="Mateiu R.V."/>
            <person name="Melchiorsen J."/>
            <person name="Gram L."/>
            <person name="Overmann J."/>
            <person name="Freese H.M."/>
        </authorList>
    </citation>
    <scope>NUCLEOTIDE SEQUENCE [LARGE SCALE GENOMIC DNA]</scope>
    <source>
        <strain evidence="7 8">P88</strain>
    </source>
</reference>
<dbReference type="Pfam" id="PF17973">
    <property type="entry name" value="bMG10"/>
    <property type="match status" value="1"/>
</dbReference>
<dbReference type="InterPro" id="IPR051802">
    <property type="entry name" value="YfhM-like"/>
</dbReference>
<dbReference type="PANTHER" id="PTHR40094:SF1">
    <property type="entry name" value="UBIQUITIN DOMAIN-CONTAINING PROTEIN"/>
    <property type="match status" value="1"/>
</dbReference>
<dbReference type="Pfam" id="PF21142">
    <property type="entry name" value="A2M_bMG2"/>
    <property type="match status" value="1"/>
</dbReference>
<name>A0A2I7K4F7_9RHOB</name>
<dbReference type="InterPro" id="IPR001599">
    <property type="entry name" value="Macroglobln_a2"/>
</dbReference>
<keyword evidence="4" id="KW-1015">Disulfide bond</keyword>
<dbReference type="InterPro" id="IPR021868">
    <property type="entry name" value="Alpha_2_Macroglob_MG3"/>
</dbReference>
<dbReference type="GO" id="GO:0006508">
    <property type="term" value="P:proteolysis"/>
    <property type="evidence" value="ECO:0007669"/>
    <property type="project" value="InterPro"/>
</dbReference>
<dbReference type="InterPro" id="IPR041462">
    <property type="entry name" value="Bact_A2M_MG6"/>
</dbReference>
<evidence type="ECO:0000256" key="2">
    <source>
        <dbReference type="ARBA" id="ARBA00022729"/>
    </source>
</evidence>
<dbReference type="Pfam" id="PF00207">
    <property type="entry name" value="A2M"/>
    <property type="match status" value="1"/>
</dbReference>
<keyword evidence="3" id="KW-0677">Repeat</keyword>
<dbReference type="Pfam" id="PF17962">
    <property type="entry name" value="bMG6"/>
    <property type="match status" value="1"/>
</dbReference>
<dbReference type="InterPro" id="IPR047565">
    <property type="entry name" value="Alpha-macroglob_thiol-ester_cl"/>
</dbReference>
<accession>A0A2I7K4F7</accession>
<dbReference type="InterPro" id="IPR041246">
    <property type="entry name" value="Bact_MG10"/>
</dbReference>
<dbReference type="PANTHER" id="PTHR40094">
    <property type="entry name" value="ALPHA-2-MACROGLOBULIN HOMOLOG"/>
    <property type="match status" value="1"/>
</dbReference>
<dbReference type="Pfam" id="PF07703">
    <property type="entry name" value="A2M_BRD"/>
    <property type="match status" value="1"/>
</dbReference>
<dbReference type="InterPro" id="IPR008930">
    <property type="entry name" value="Terpenoid_cyclase/PrenylTrfase"/>
</dbReference>
<evidence type="ECO:0000256" key="1">
    <source>
        <dbReference type="ARBA" id="ARBA00010556"/>
    </source>
</evidence>
<evidence type="ECO:0000256" key="4">
    <source>
        <dbReference type="ARBA" id="ARBA00023157"/>
    </source>
</evidence>
<dbReference type="CDD" id="cd01100">
    <property type="entry name" value="APPLE_Factor_XI_like"/>
    <property type="match status" value="1"/>
</dbReference>
<dbReference type="InterPro" id="IPR000177">
    <property type="entry name" value="Apple"/>
</dbReference>
<comment type="similarity">
    <text evidence="1">Belongs to the protease inhibitor I39 (alpha-2-macroglobulin) family. Bacterial alpha-2-macroglobulin subfamily.</text>
</comment>
<dbReference type="Pfam" id="PF01835">
    <property type="entry name" value="MG2"/>
    <property type="match status" value="1"/>
</dbReference>
<dbReference type="SMART" id="SM01419">
    <property type="entry name" value="Thiol-ester_cl"/>
    <property type="match status" value="1"/>
</dbReference>
<proteinExistence type="inferred from homology"/>
<evidence type="ECO:0000256" key="3">
    <source>
        <dbReference type="ARBA" id="ARBA00022737"/>
    </source>
</evidence>
<dbReference type="CDD" id="cd02891">
    <property type="entry name" value="A2M_like"/>
    <property type="match status" value="1"/>
</dbReference>
<feature type="domain" description="Alpha-2-macroglobulin" evidence="6">
    <location>
        <begin position="1164"/>
        <end position="1252"/>
    </location>
</feature>
<dbReference type="Pfam" id="PF17972">
    <property type="entry name" value="bMG5"/>
    <property type="match status" value="1"/>
</dbReference>
<evidence type="ECO:0000313" key="8">
    <source>
        <dbReference type="Proteomes" id="UP000236447"/>
    </source>
</evidence>
<dbReference type="InterPro" id="IPR026284">
    <property type="entry name" value="A2MG_proteobact"/>
</dbReference>
<dbReference type="Pfam" id="PF00024">
    <property type="entry name" value="PAN_1"/>
    <property type="match status" value="1"/>
</dbReference>